<evidence type="ECO:0000313" key="4">
    <source>
        <dbReference type="EMBL" id="KAK8845888.1"/>
    </source>
</evidence>
<keyword evidence="2" id="KW-0479">Metal-binding</keyword>
<comment type="cofactor">
    <cofactor evidence="1">
        <name>a divalent metal cation</name>
        <dbReference type="ChEBI" id="CHEBI:60240"/>
    </cofactor>
</comment>
<proteinExistence type="predicted"/>
<dbReference type="Proteomes" id="UP001470230">
    <property type="component" value="Unassembled WGS sequence"/>
</dbReference>
<dbReference type="EMBL" id="JAPFFF010000030">
    <property type="protein sequence ID" value="KAK8845888.1"/>
    <property type="molecule type" value="Genomic_DNA"/>
</dbReference>
<evidence type="ECO:0000313" key="5">
    <source>
        <dbReference type="Proteomes" id="UP001470230"/>
    </source>
</evidence>
<evidence type="ECO:0000256" key="2">
    <source>
        <dbReference type="ARBA" id="ARBA00022723"/>
    </source>
</evidence>
<name>A0ABR2HES7_9EUKA</name>
<keyword evidence="5" id="KW-1185">Reference proteome</keyword>
<feature type="domain" description="DDE Tnp4" evidence="3">
    <location>
        <begin position="2"/>
        <end position="103"/>
    </location>
</feature>
<organism evidence="4 5">
    <name type="scientific">Tritrichomonas musculus</name>
    <dbReference type="NCBI Taxonomy" id="1915356"/>
    <lineage>
        <taxon>Eukaryota</taxon>
        <taxon>Metamonada</taxon>
        <taxon>Parabasalia</taxon>
        <taxon>Tritrichomonadida</taxon>
        <taxon>Tritrichomonadidae</taxon>
        <taxon>Tritrichomonas</taxon>
    </lineage>
</organism>
<gene>
    <name evidence="4" type="ORF">M9Y10_020816</name>
</gene>
<accession>A0ABR2HES7</accession>
<comment type="caution">
    <text evidence="4">The sequence shown here is derived from an EMBL/GenBank/DDBJ whole genome shotgun (WGS) entry which is preliminary data.</text>
</comment>
<dbReference type="Pfam" id="PF13359">
    <property type="entry name" value="DDE_Tnp_4"/>
    <property type="match status" value="1"/>
</dbReference>
<sequence>MKGFMVHIRTGIIGGVHLKAVFDESLDDFKKKVLNLHPNKAQKILGCKGYKDQTTDILIRPYNGKIFGFDDSKLKHIKNLGNLRVIVENFFSRLKSTYMSIHKQDCSLVSFIISQLFKVNNILYKPNCPFFEIISCYVAIFTFPDVELPPCY</sequence>
<reference evidence="4 5" key="1">
    <citation type="submission" date="2024-04" db="EMBL/GenBank/DDBJ databases">
        <title>Tritrichomonas musculus Genome.</title>
        <authorList>
            <person name="Alves-Ferreira E."/>
            <person name="Grigg M."/>
            <person name="Lorenzi H."/>
            <person name="Galac M."/>
        </authorList>
    </citation>
    <scope>NUCLEOTIDE SEQUENCE [LARGE SCALE GENOMIC DNA]</scope>
    <source>
        <strain evidence="4 5">EAF2021</strain>
    </source>
</reference>
<evidence type="ECO:0000259" key="3">
    <source>
        <dbReference type="Pfam" id="PF13359"/>
    </source>
</evidence>
<dbReference type="InterPro" id="IPR027806">
    <property type="entry name" value="HARBI1_dom"/>
</dbReference>
<evidence type="ECO:0000256" key="1">
    <source>
        <dbReference type="ARBA" id="ARBA00001968"/>
    </source>
</evidence>
<protein>
    <recommendedName>
        <fullName evidence="3">DDE Tnp4 domain-containing protein</fullName>
    </recommendedName>
</protein>